<dbReference type="Proteomes" id="UP000294547">
    <property type="component" value="Unassembled WGS sequence"/>
</dbReference>
<dbReference type="PANTHER" id="PTHR12526:SF634">
    <property type="entry name" value="BLL3361 PROTEIN"/>
    <property type="match status" value="1"/>
</dbReference>
<organism evidence="2 3">
    <name type="scientific">Oharaeibacter diazotrophicus</name>
    <dbReference type="NCBI Taxonomy" id="1920512"/>
    <lineage>
        <taxon>Bacteria</taxon>
        <taxon>Pseudomonadati</taxon>
        <taxon>Pseudomonadota</taxon>
        <taxon>Alphaproteobacteria</taxon>
        <taxon>Hyphomicrobiales</taxon>
        <taxon>Pleomorphomonadaceae</taxon>
        <taxon>Oharaeibacter</taxon>
    </lineage>
</organism>
<sequence length="389" mass="41332">MSAIGRVEALAPVRTAAPAAPVRVLMVQTQAENAGAQEISRLLGRELERRGHEVHHLFFYRRTAGADRLPHVVHCMTERPSGIGGLIRLSVRVAGAVRRIRPDVVLTFQHYGNIVGAPLVRLVSSAPIIANQVSAEGVTNRAIRAADRLFGSLGLFRSVTVNSDDTARAFAGHPAAYRARIVQVPHGFEDKTTDVDRATARAGFGLPVDTPVIGCAARLHPMKRLDDAIRLLPGRPGWTLALAGQGADHDRLAALAAEQGVADRVRFLGELDPETLGRFLAALDVFVFPSAAETFGLAAVEAAQAGVPVVANRLDVLREVLAGDDGPAAVFVDTTDTDAFARAVDGVLADAALRGRLVAAGRRLAERYSLGAMVDAYERLIDEALGRAG</sequence>
<dbReference type="RefSeq" id="WP_245515629.1">
    <property type="nucleotide sequence ID" value="NZ_BSPM01000008.1"/>
</dbReference>
<dbReference type="CDD" id="cd03801">
    <property type="entry name" value="GT4_PimA-like"/>
    <property type="match status" value="1"/>
</dbReference>
<protein>
    <submittedName>
        <fullName evidence="2">Glycosyltransferase involved in cell wall biosynthesis</fullName>
    </submittedName>
</protein>
<evidence type="ECO:0000259" key="1">
    <source>
        <dbReference type="Pfam" id="PF00534"/>
    </source>
</evidence>
<dbReference type="Gene3D" id="3.40.50.2000">
    <property type="entry name" value="Glycogen Phosphorylase B"/>
    <property type="match status" value="2"/>
</dbReference>
<comment type="caution">
    <text evidence="2">The sequence shown here is derived from an EMBL/GenBank/DDBJ whole genome shotgun (WGS) entry which is preliminary data.</text>
</comment>
<dbReference type="SUPFAM" id="SSF53756">
    <property type="entry name" value="UDP-Glycosyltransferase/glycogen phosphorylase"/>
    <property type="match status" value="1"/>
</dbReference>
<dbReference type="EMBL" id="SNXY01000006">
    <property type="protein sequence ID" value="TDP86960.1"/>
    <property type="molecule type" value="Genomic_DNA"/>
</dbReference>
<proteinExistence type="predicted"/>
<evidence type="ECO:0000313" key="2">
    <source>
        <dbReference type="EMBL" id="TDP86960.1"/>
    </source>
</evidence>
<feature type="domain" description="Glycosyl transferase family 1" evidence="1">
    <location>
        <begin position="197"/>
        <end position="363"/>
    </location>
</feature>
<evidence type="ECO:0000313" key="3">
    <source>
        <dbReference type="Proteomes" id="UP000294547"/>
    </source>
</evidence>
<dbReference type="GO" id="GO:0016757">
    <property type="term" value="F:glycosyltransferase activity"/>
    <property type="evidence" value="ECO:0007669"/>
    <property type="project" value="InterPro"/>
</dbReference>
<dbReference type="Pfam" id="PF00534">
    <property type="entry name" value="Glycos_transf_1"/>
    <property type="match status" value="1"/>
</dbReference>
<reference evidence="2 3" key="1">
    <citation type="submission" date="2019-03" db="EMBL/GenBank/DDBJ databases">
        <title>Genomic Encyclopedia of Type Strains, Phase IV (KMG-IV): sequencing the most valuable type-strain genomes for metagenomic binning, comparative biology and taxonomic classification.</title>
        <authorList>
            <person name="Goeker M."/>
        </authorList>
    </citation>
    <scope>NUCLEOTIDE SEQUENCE [LARGE SCALE GENOMIC DNA]</scope>
    <source>
        <strain evidence="2 3">DSM 102969</strain>
    </source>
</reference>
<name>A0A4R6RKE6_9HYPH</name>
<keyword evidence="2" id="KW-0808">Transferase</keyword>
<gene>
    <name evidence="2" type="ORF">EDD54_0845</name>
</gene>
<keyword evidence="3" id="KW-1185">Reference proteome</keyword>
<dbReference type="AlphaFoldDB" id="A0A4R6RKE6"/>
<dbReference type="InterPro" id="IPR001296">
    <property type="entry name" value="Glyco_trans_1"/>
</dbReference>
<accession>A0A4R6RKE6</accession>
<dbReference type="PANTHER" id="PTHR12526">
    <property type="entry name" value="GLYCOSYLTRANSFERASE"/>
    <property type="match status" value="1"/>
</dbReference>